<proteinExistence type="predicted"/>
<evidence type="ECO:0000313" key="1">
    <source>
        <dbReference type="EMBL" id="RXJ85888.1"/>
    </source>
</evidence>
<dbReference type="AlphaFoldDB" id="A0A4Q0ZQL8"/>
<gene>
    <name evidence="1" type="ORF">CRU90_01095</name>
</gene>
<reference evidence="1 2" key="1">
    <citation type="submission" date="2017-10" db="EMBL/GenBank/DDBJ databases">
        <title>Genomics of the genus Arcobacter.</title>
        <authorList>
            <person name="Perez-Cataluna A."/>
            <person name="Figueras M.J."/>
        </authorList>
    </citation>
    <scope>NUCLEOTIDE SEQUENCE [LARGE SCALE GENOMIC DNA]</scope>
    <source>
        <strain evidence="1 2">F26</strain>
    </source>
</reference>
<organism evidence="1 2">
    <name type="scientific">Arcobacter cloacae</name>
    <dbReference type="NCBI Taxonomy" id="1054034"/>
    <lineage>
        <taxon>Bacteria</taxon>
        <taxon>Pseudomonadati</taxon>
        <taxon>Campylobacterota</taxon>
        <taxon>Epsilonproteobacteria</taxon>
        <taxon>Campylobacterales</taxon>
        <taxon>Arcobacteraceae</taxon>
        <taxon>Arcobacter</taxon>
    </lineage>
</organism>
<evidence type="ECO:0000313" key="2">
    <source>
        <dbReference type="Proteomes" id="UP000290870"/>
    </source>
</evidence>
<dbReference type="RefSeq" id="WP_128985421.1">
    <property type="nucleotide sequence ID" value="NZ_PDJZ01000001.1"/>
</dbReference>
<dbReference type="Proteomes" id="UP000290870">
    <property type="component" value="Unassembled WGS sequence"/>
</dbReference>
<dbReference type="OrthoDB" id="10018957at2"/>
<sequence length="336" mass="39847">MFNILELKRKNFIGNWFYNLKNNIINEDILFISSFKNGIKIIDLLRDFINENICKSYYEGEKYTIIDFKELNGNIKLLSKKNLIIIGYKSINSKIELTNLFSIRNKNILCYNFFDNLDFTYIDEYAEKPFLTPEEKDFIYFNMFEPITLLNESKEKIENFVFNVYGQYPFFKETNIINLLKDTNLDKSNKKQETPNIPSFKILDEYLKRDLIILKEKGILTSRFSIFLYRKALLNLNANLTEIGRYYSKYLDCKSKTVDLNKICVGTSTNYDNLTITKVKAYDLNIKPKTEVEIRNEVELEIKIHIAKKLLYFTDIEEKTISKIVELPISIIKKYK</sequence>
<name>A0A4Q0ZQL8_9BACT</name>
<accession>A0A4Q0ZQL8</accession>
<protein>
    <submittedName>
        <fullName evidence="1">Uncharacterized protein</fullName>
    </submittedName>
</protein>
<dbReference type="EMBL" id="PDJZ01000001">
    <property type="protein sequence ID" value="RXJ85888.1"/>
    <property type="molecule type" value="Genomic_DNA"/>
</dbReference>
<comment type="caution">
    <text evidence="1">The sequence shown here is derived from an EMBL/GenBank/DDBJ whole genome shotgun (WGS) entry which is preliminary data.</text>
</comment>